<dbReference type="Proteomes" id="UP001139157">
    <property type="component" value="Unassembled WGS sequence"/>
</dbReference>
<accession>A0A9X2J0K0</accession>
<proteinExistence type="predicted"/>
<dbReference type="GO" id="GO:0005975">
    <property type="term" value="P:carbohydrate metabolic process"/>
    <property type="evidence" value="ECO:0007669"/>
    <property type="project" value="InterPro"/>
</dbReference>
<name>A0A9X2J0K0_9NOCA</name>
<evidence type="ECO:0000259" key="1">
    <source>
        <dbReference type="Pfam" id="PF14742"/>
    </source>
</evidence>
<keyword evidence="4" id="KW-1185">Reference proteome</keyword>
<feature type="domain" description="Mannosylglycerate hydrolase MGH1-like glycoside hydrolase" evidence="2">
    <location>
        <begin position="380"/>
        <end position="591"/>
    </location>
</feature>
<gene>
    <name evidence="3" type="ORF">NDR86_26865</name>
</gene>
<dbReference type="InterPro" id="IPR008928">
    <property type="entry name" value="6-hairpin_glycosidase_sf"/>
</dbReference>
<evidence type="ECO:0000259" key="2">
    <source>
        <dbReference type="Pfam" id="PF22422"/>
    </source>
</evidence>
<protein>
    <submittedName>
        <fullName evidence="3">Amylo-alpha-1,6-glucosidase</fullName>
    </submittedName>
</protein>
<dbReference type="AlphaFoldDB" id="A0A9X2J0K0"/>
<evidence type="ECO:0000313" key="4">
    <source>
        <dbReference type="Proteomes" id="UP001139157"/>
    </source>
</evidence>
<dbReference type="Gene3D" id="1.50.10.10">
    <property type="match status" value="1"/>
</dbReference>
<dbReference type="Pfam" id="PF14742">
    <property type="entry name" value="GDE_N_bis"/>
    <property type="match status" value="1"/>
</dbReference>
<organism evidence="3 4">
    <name type="scientific">Nocardia pulmonis</name>
    <dbReference type="NCBI Taxonomy" id="2951408"/>
    <lineage>
        <taxon>Bacteria</taxon>
        <taxon>Bacillati</taxon>
        <taxon>Actinomycetota</taxon>
        <taxon>Actinomycetes</taxon>
        <taxon>Mycobacteriales</taxon>
        <taxon>Nocardiaceae</taxon>
        <taxon>Nocardia</taxon>
    </lineage>
</organism>
<dbReference type="RefSeq" id="WP_251915887.1">
    <property type="nucleotide sequence ID" value="NZ_JAMRXG010000013.1"/>
</dbReference>
<dbReference type="SUPFAM" id="SSF48208">
    <property type="entry name" value="Six-hairpin glycosidases"/>
    <property type="match status" value="1"/>
</dbReference>
<dbReference type="InterPro" id="IPR012341">
    <property type="entry name" value="6hp_glycosidase-like_sf"/>
</dbReference>
<dbReference type="EMBL" id="JAMRXG010000013">
    <property type="protein sequence ID" value="MCM6777115.1"/>
    <property type="molecule type" value="Genomic_DNA"/>
</dbReference>
<dbReference type="Pfam" id="PF22422">
    <property type="entry name" value="MGH1-like_GH"/>
    <property type="match status" value="1"/>
</dbReference>
<reference evidence="3" key="1">
    <citation type="submission" date="2022-06" db="EMBL/GenBank/DDBJ databases">
        <title>Novel species in genus nocardia.</title>
        <authorList>
            <person name="Li F."/>
        </authorList>
    </citation>
    <scope>NUCLEOTIDE SEQUENCE</scope>
    <source>
        <strain evidence="3">CDC141</strain>
    </source>
</reference>
<dbReference type="InterPro" id="IPR032856">
    <property type="entry name" value="GDE_N_bis"/>
</dbReference>
<dbReference type="InterPro" id="IPR054491">
    <property type="entry name" value="MGH1-like_GH"/>
</dbReference>
<evidence type="ECO:0000313" key="3">
    <source>
        <dbReference type="EMBL" id="MCM6777115.1"/>
    </source>
</evidence>
<comment type="caution">
    <text evidence="3">The sequence shown here is derived from an EMBL/GenBank/DDBJ whole genome shotgun (WGS) entry which is preliminary data.</text>
</comment>
<feature type="domain" description="Putative glycogen debranching enzyme N-terminal" evidence="1">
    <location>
        <begin position="22"/>
        <end position="201"/>
    </location>
</feature>
<sequence length="719" mass="77732">MTAPRIFNAGPPIGVGGQPITLVEASTFCLSDPLGDIRPGGPQGLYYRDARVLSRWELRVDGHALEPLTVLASEAFKARFVLRLPPRAGLADSTVMIERRRLIGEGLTEIVSVHNLGNEDTALTISLHADADFADLFAVKEGRTHLGSADAVVVGEQLRLTDHGDNGRGLLLTATGEPQVVPGACTWHAVVPAHGEWRTTLLAQPVVGHHPVRMAITEDDNPARRMKAWRASATNLTASDAGLAHILRHTESDLGALRIEGSLRVEDSQGGPQAYVAAGAPWFMTLFGRDSLITSWMALLLDSDLAVGTLRQLAELQGSTVDPVTEEEPGRIMHEMRRGPAGERVLGGSVYYGTVDATPLFVMLLDECRRWGADAAVVEELLPAADRALGWIDHFGDRDGDGFVEYQRKTDRGLANQGWKDSFDAINDATGHLAETPIALCEVQGYVYAARLARAAIAESRGDIATAERLRGQAADLRKQFDEAFWIPESGWYALALDGHKRRVDALTSNVAHCLWTGIVPDDRAAQLIEWLADPAMSDGFGLRTLAKGMGAYNPMSYHNGSIWPHDTAIAIAGLLRYRHLPGATELAERLGEGLLDAALAFDGRLPELFCGFPREQFRTPIPYPTSCSPQAWASATPLLLVRSFLGLEPDVPGSEIALAPLLPERWGRLVLADLRLGPATITIEAEGSDGRVRGLPADWTLTERPGRQLMSVGPAGSV</sequence>